<reference evidence="1 2" key="1">
    <citation type="journal article" date="2012" name="BMC Genomics">
        <title>Comparative genomics of the white-rot fungi, Phanerochaete carnosa and P. chrysosporium, to elucidate the genetic basis of the distinct wood types they colonize.</title>
        <authorList>
            <person name="Suzuki H."/>
            <person name="MacDonald J."/>
            <person name="Syed K."/>
            <person name="Salamov A."/>
            <person name="Hori C."/>
            <person name="Aerts A."/>
            <person name="Henrissat B."/>
            <person name="Wiebenga A."/>
            <person name="vanKuyk P.A."/>
            <person name="Barry K."/>
            <person name="Lindquist E."/>
            <person name="LaButti K."/>
            <person name="Lapidus A."/>
            <person name="Lucas S."/>
            <person name="Coutinho P."/>
            <person name="Gong Y."/>
            <person name="Samejima M."/>
            <person name="Mahadevan R."/>
            <person name="Abou-Zaid M."/>
            <person name="de Vries R.P."/>
            <person name="Igarashi K."/>
            <person name="Yadav J.S."/>
            <person name="Grigoriev I.V."/>
            <person name="Master E.R."/>
        </authorList>
    </citation>
    <scope>NUCLEOTIDE SEQUENCE [LARGE SCALE GENOMIC DNA]</scope>
    <source>
        <strain evidence="1 2">HHB-10118-sp</strain>
    </source>
</reference>
<gene>
    <name evidence="1" type="ORF">PHACADRAFT_185758</name>
</gene>
<dbReference type="InParanoid" id="K5W221"/>
<name>K5W221_PHACS</name>
<sequence length="168" mass="18275">MFPSSSSQTSLYGPLGFSDVSFGSQQFSSQSLSDSSLAASERNPQDEFKHNIHVVQQHLARIQGLARSVLSGIEHAYQPGTNPIQTATEAESLKQMLHELAEFLKQTGVGALPLLDPASPLAALPTEEKLLEDTTKSIEAEYVKHQRMQESAATVVNLLTALDQSLRK</sequence>
<dbReference type="OrthoDB" id="3203574at2759"/>
<dbReference type="AlphaFoldDB" id="K5W221"/>
<organism evidence="1 2">
    <name type="scientific">Phanerochaete carnosa (strain HHB-10118-sp)</name>
    <name type="common">White-rot fungus</name>
    <name type="synonym">Peniophora carnosa</name>
    <dbReference type="NCBI Taxonomy" id="650164"/>
    <lineage>
        <taxon>Eukaryota</taxon>
        <taxon>Fungi</taxon>
        <taxon>Dikarya</taxon>
        <taxon>Basidiomycota</taxon>
        <taxon>Agaricomycotina</taxon>
        <taxon>Agaricomycetes</taxon>
        <taxon>Polyporales</taxon>
        <taxon>Phanerochaetaceae</taxon>
        <taxon>Phanerochaete</taxon>
    </lineage>
</organism>
<dbReference type="EMBL" id="JH930474">
    <property type="protein sequence ID" value="EKM52934.1"/>
    <property type="molecule type" value="Genomic_DNA"/>
</dbReference>
<dbReference type="GeneID" id="18910304"/>
<evidence type="ECO:0000313" key="2">
    <source>
        <dbReference type="Proteomes" id="UP000008370"/>
    </source>
</evidence>
<dbReference type="Proteomes" id="UP000008370">
    <property type="component" value="Unassembled WGS sequence"/>
</dbReference>
<protein>
    <submittedName>
        <fullName evidence="1">Uncharacterized protein</fullName>
    </submittedName>
</protein>
<dbReference type="KEGG" id="pco:PHACADRAFT_185758"/>
<dbReference type="HOGENOM" id="CLU_112554_1_1_1"/>
<accession>K5W221</accession>
<dbReference type="STRING" id="650164.K5W221"/>
<proteinExistence type="predicted"/>
<dbReference type="RefSeq" id="XP_007397651.1">
    <property type="nucleotide sequence ID" value="XM_007397589.1"/>
</dbReference>
<evidence type="ECO:0000313" key="1">
    <source>
        <dbReference type="EMBL" id="EKM52934.1"/>
    </source>
</evidence>
<keyword evidence="2" id="KW-1185">Reference proteome</keyword>